<dbReference type="Proteomes" id="UP001069802">
    <property type="component" value="Unassembled WGS sequence"/>
</dbReference>
<evidence type="ECO:0008006" key="4">
    <source>
        <dbReference type="Google" id="ProtNLM"/>
    </source>
</evidence>
<evidence type="ECO:0000313" key="3">
    <source>
        <dbReference type="Proteomes" id="UP001069802"/>
    </source>
</evidence>
<dbReference type="RefSeq" id="WP_269423429.1">
    <property type="nucleotide sequence ID" value="NZ_JAPWGY010000003.1"/>
</dbReference>
<accession>A0ABT4LJI3</accession>
<proteinExistence type="predicted"/>
<evidence type="ECO:0000256" key="1">
    <source>
        <dbReference type="SAM" id="MobiDB-lite"/>
    </source>
</evidence>
<feature type="region of interest" description="Disordered" evidence="1">
    <location>
        <begin position="38"/>
        <end position="59"/>
    </location>
</feature>
<name>A0ABT4LJI3_9PROT</name>
<comment type="caution">
    <text evidence="2">The sequence shown here is derived from an EMBL/GenBank/DDBJ whole genome shotgun (WGS) entry which is preliminary data.</text>
</comment>
<dbReference type="InterPro" id="IPR043504">
    <property type="entry name" value="Peptidase_S1_PA_chymotrypsin"/>
</dbReference>
<dbReference type="Gene3D" id="2.40.10.10">
    <property type="entry name" value="Trypsin-like serine proteases"/>
    <property type="match status" value="1"/>
</dbReference>
<dbReference type="EMBL" id="JAPWGY010000003">
    <property type="protein sequence ID" value="MCZ4281261.1"/>
    <property type="molecule type" value="Genomic_DNA"/>
</dbReference>
<protein>
    <recommendedName>
        <fullName evidence="4">Peptidase S1 domain-containing protein</fullName>
    </recommendedName>
</protein>
<organism evidence="2 3">
    <name type="scientific">Kiloniella laminariae</name>
    <dbReference type="NCBI Taxonomy" id="454162"/>
    <lineage>
        <taxon>Bacteria</taxon>
        <taxon>Pseudomonadati</taxon>
        <taxon>Pseudomonadota</taxon>
        <taxon>Alphaproteobacteria</taxon>
        <taxon>Rhodospirillales</taxon>
        <taxon>Kiloniellaceae</taxon>
        <taxon>Kiloniella</taxon>
    </lineage>
</organism>
<gene>
    <name evidence="2" type="ORF">O4H49_10765</name>
</gene>
<keyword evidence="3" id="KW-1185">Reference proteome</keyword>
<dbReference type="InterPro" id="IPR009003">
    <property type="entry name" value="Peptidase_S1_PA"/>
</dbReference>
<sequence length="336" mass="36672">MKKQKSCIPSGLTELILPGLCFLIALFLTACASNQQPETALPPSPAPPAETAVESPGVRSTGFLADGSRAELEAREYPWSTLGRLNVAGRHFCNAVMVGKAEILAPASCLYSAVEGRWFQPREMAFVAGYQRDDSTIFSAAASYQVARGFVPTGNDLVSLLNNWALIRLEAPLGDHTGWLGVKDNLAANDLTMMAGYRRGWEHLQALYPLCNQTPASKTYCPKQTDGRLNQLVLDRNGLFLTPGSGLDPQTRASWNLPAAPWRPKTAFYVNPLPENSVQRLLVELGYLQSDSADYPQALTRAQRTLGASTTGEADMETLYLLLQELNRTRKAVPLS</sequence>
<dbReference type="PROSITE" id="PS51257">
    <property type="entry name" value="PROKAR_LIPOPROTEIN"/>
    <property type="match status" value="1"/>
</dbReference>
<reference evidence="2" key="1">
    <citation type="submission" date="2022-12" db="EMBL/GenBank/DDBJ databases">
        <title>Bacterial isolates from different developmental stages of Nematostella vectensis.</title>
        <authorList>
            <person name="Fraune S."/>
        </authorList>
    </citation>
    <scope>NUCLEOTIDE SEQUENCE</scope>
    <source>
        <strain evidence="2">G21630-S1</strain>
    </source>
</reference>
<evidence type="ECO:0000313" key="2">
    <source>
        <dbReference type="EMBL" id="MCZ4281261.1"/>
    </source>
</evidence>
<dbReference type="SUPFAM" id="SSF50494">
    <property type="entry name" value="Trypsin-like serine proteases"/>
    <property type="match status" value="1"/>
</dbReference>